<keyword evidence="4" id="KW-0479">Metal-binding</keyword>
<dbReference type="EMBL" id="MU858048">
    <property type="protein sequence ID" value="KAK4219359.1"/>
    <property type="molecule type" value="Genomic_DNA"/>
</dbReference>
<evidence type="ECO:0000256" key="1">
    <source>
        <dbReference type="ARBA" id="ARBA00001970"/>
    </source>
</evidence>
<organism evidence="10 11">
    <name type="scientific">Rhypophila decipiens</name>
    <dbReference type="NCBI Taxonomy" id="261697"/>
    <lineage>
        <taxon>Eukaryota</taxon>
        <taxon>Fungi</taxon>
        <taxon>Dikarya</taxon>
        <taxon>Ascomycota</taxon>
        <taxon>Pezizomycotina</taxon>
        <taxon>Sordariomycetes</taxon>
        <taxon>Sordariomycetidae</taxon>
        <taxon>Sordariales</taxon>
        <taxon>Naviculisporaceae</taxon>
        <taxon>Rhypophila</taxon>
    </lineage>
</organism>
<comment type="caution">
    <text evidence="10">The sequence shown here is derived from an EMBL/GenBank/DDBJ whole genome shotgun (WGS) entry which is preliminary data.</text>
</comment>
<dbReference type="SUPFAM" id="SSF47571">
    <property type="entry name" value="Cloroperoxidase"/>
    <property type="match status" value="1"/>
</dbReference>
<name>A0AAN6YHS1_9PEZI</name>
<evidence type="ECO:0000313" key="10">
    <source>
        <dbReference type="EMBL" id="KAK4219359.1"/>
    </source>
</evidence>
<keyword evidence="2" id="KW-0575">Peroxidase</keyword>
<evidence type="ECO:0000256" key="2">
    <source>
        <dbReference type="ARBA" id="ARBA00022559"/>
    </source>
</evidence>
<dbReference type="AlphaFoldDB" id="A0AAN6YHS1"/>
<feature type="signal peptide" evidence="8">
    <location>
        <begin position="1"/>
        <end position="15"/>
    </location>
</feature>
<reference evidence="10" key="1">
    <citation type="journal article" date="2023" name="Mol. Phylogenet. Evol.">
        <title>Genome-scale phylogeny and comparative genomics of the fungal order Sordariales.</title>
        <authorList>
            <person name="Hensen N."/>
            <person name="Bonometti L."/>
            <person name="Westerberg I."/>
            <person name="Brannstrom I.O."/>
            <person name="Guillou S."/>
            <person name="Cros-Aarteil S."/>
            <person name="Calhoun S."/>
            <person name="Haridas S."/>
            <person name="Kuo A."/>
            <person name="Mondo S."/>
            <person name="Pangilinan J."/>
            <person name="Riley R."/>
            <person name="LaButti K."/>
            <person name="Andreopoulos B."/>
            <person name="Lipzen A."/>
            <person name="Chen C."/>
            <person name="Yan M."/>
            <person name="Daum C."/>
            <person name="Ng V."/>
            <person name="Clum A."/>
            <person name="Steindorff A."/>
            <person name="Ohm R.A."/>
            <person name="Martin F."/>
            <person name="Silar P."/>
            <person name="Natvig D.O."/>
            <person name="Lalanne C."/>
            <person name="Gautier V."/>
            <person name="Ament-Velasquez S.L."/>
            <person name="Kruys A."/>
            <person name="Hutchinson M.I."/>
            <person name="Powell A.J."/>
            <person name="Barry K."/>
            <person name="Miller A.N."/>
            <person name="Grigoriev I.V."/>
            <person name="Debuchy R."/>
            <person name="Gladieux P."/>
            <person name="Hiltunen Thoren M."/>
            <person name="Johannesson H."/>
        </authorList>
    </citation>
    <scope>NUCLEOTIDE SEQUENCE</scope>
    <source>
        <strain evidence="10">PSN293</strain>
    </source>
</reference>
<evidence type="ECO:0000313" key="11">
    <source>
        <dbReference type="Proteomes" id="UP001301769"/>
    </source>
</evidence>
<sequence length="409" mass="44355">MKLVQLLPFVGLTVALPWMADKRQQSGGAQPGGPITCPFNPVHVPAAPWNPEFPYNNAKLGLPGKGKGGYQVPAPGDTAHRFIPPTDKDIRGPCPGLNALANHGFIARDGITTYSELLDALQNVYNVGYDLANFLAFYAIYVAGLGDPVTKKLSIGCDATTRTSWAPLITGSEPGLVGHSKMEIDASLTRNDFFPAGGDNFSFNTTLFKMFEQSTGGIFNVSTISKYRYERWHQCRAENSQFYFPILGLFQYGAASFLYELWPNGNEGYVPNLHNTATFFGAARLPDGSYARVPERIPSNWTNRLTPYTLPGIAAEIFKMYTLNPVGFGGNAGGEFVGISAPPFINDGALNSNTTAKDFSCLLYQILSRPVPSTLNGIVTPLVEATETLLVELFGNEFNNLGCPLALTK</sequence>
<comment type="similarity">
    <text evidence="7">Belongs to the chloroperoxidase family.</text>
</comment>
<keyword evidence="6" id="KW-0408">Iron</keyword>
<evidence type="ECO:0000256" key="3">
    <source>
        <dbReference type="ARBA" id="ARBA00022617"/>
    </source>
</evidence>
<dbReference type="PANTHER" id="PTHR33577:SF15">
    <property type="entry name" value="HEME HALOPEROXIDASE FAMILY PROFILE DOMAIN-CONTAINING PROTEIN"/>
    <property type="match status" value="1"/>
</dbReference>
<evidence type="ECO:0000256" key="7">
    <source>
        <dbReference type="ARBA" id="ARBA00025795"/>
    </source>
</evidence>
<dbReference type="InterPro" id="IPR036851">
    <property type="entry name" value="Chloroperoxidase-like_sf"/>
</dbReference>
<proteinExistence type="inferred from homology"/>
<protein>
    <submittedName>
        <fullName evidence="10">Aromatic peroxygenase</fullName>
    </submittedName>
</protein>
<dbReference type="Pfam" id="PF01328">
    <property type="entry name" value="Peroxidase_2"/>
    <property type="match status" value="1"/>
</dbReference>
<comment type="cofactor">
    <cofactor evidence="1">
        <name>heme b</name>
        <dbReference type="ChEBI" id="CHEBI:60344"/>
    </cofactor>
</comment>
<evidence type="ECO:0000256" key="6">
    <source>
        <dbReference type="ARBA" id="ARBA00023004"/>
    </source>
</evidence>
<keyword evidence="5" id="KW-0560">Oxidoreductase</keyword>
<reference evidence="10" key="2">
    <citation type="submission" date="2023-05" db="EMBL/GenBank/DDBJ databases">
        <authorList>
            <consortium name="Lawrence Berkeley National Laboratory"/>
            <person name="Steindorff A."/>
            <person name="Hensen N."/>
            <person name="Bonometti L."/>
            <person name="Westerberg I."/>
            <person name="Brannstrom I.O."/>
            <person name="Guillou S."/>
            <person name="Cros-Aarteil S."/>
            <person name="Calhoun S."/>
            <person name="Haridas S."/>
            <person name="Kuo A."/>
            <person name="Mondo S."/>
            <person name="Pangilinan J."/>
            <person name="Riley R."/>
            <person name="Labutti K."/>
            <person name="Andreopoulos B."/>
            <person name="Lipzen A."/>
            <person name="Chen C."/>
            <person name="Yanf M."/>
            <person name="Daum C."/>
            <person name="Ng V."/>
            <person name="Clum A."/>
            <person name="Ohm R."/>
            <person name="Martin F."/>
            <person name="Silar P."/>
            <person name="Natvig D."/>
            <person name="Lalanne C."/>
            <person name="Gautier V."/>
            <person name="Ament-Velasquez S.L."/>
            <person name="Kruys A."/>
            <person name="Hutchinson M.I."/>
            <person name="Powell A.J."/>
            <person name="Barry K."/>
            <person name="Miller A.N."/>
            <person name="Grigoriev I.V."/>
            <person name="Debuchy R."/>
            <person name="Gladieux P."/>
            <person name="Thoren M.H."/>
            <person name="Johannesson H."/>
        </authorList>
    </citation>
    <scope>NUCLEOTIDE SEQUENCE</scope>
    <source>
        <strain evidence="10">PSN293</strain>
    </source>
</reference>
<gene>
    <name evidence="10" type="ORF">QBC37DRAFT_409864</name>
</gene>
<evidence type="ECO:0000256" key="5">
    <source>
        <dbReference type="ARBA" id="ARBA00023002"/>
    </source>
</evidence>
<keyword evidence="8" id="KW-0732">Signal</keyword>
<feature type="chain" id="PRO_5042915307" evidence="8">
    <location>
        <begin position="16"/>
        <end position="409"/>
    </location>
</feature>
<dbReference type="GO" id="GO:0046872">
    <property type="term" value="F:metal ion binding"/>
    <property type="evidence" value="ECO:0007669"/>
    <property type="project" value="UniProtKB-KW"/>
</dbReference>
<dbReference type="PANTHER" id="PTHR33577">
    <property type="entry name" value="STERIGMATOCYSTIN BIOSYNTHESIS PEROXIDASE STCC-RELATED"/>
    <property type="match status" value="1"/>
</dbReference>
<keyword evidence="3" id="KW-0349">Heme</keyword>
<evidence type="ECO:0000256" key="4">
    <source>
        <dbReference type="ARBA" id="ARBA00022723"/>
    </source>
</evidence>
<feature type="domain" description="Heme haloperoxidase family profile" evidence="9">
    <location>
        <begin position="78"/>
        <end position="315"/>
    </location>
</feature>
<dbReference type="GO" id="GO:0004601">
    <property type="term" value="F:peroxidase activity"/>
    <property type="evidence" value="ECO:0007669"/>
    <property type="project" value="UniProtKB-KW"/>
</dbReference>
<evidence type="ECO:0000256" key="8">
    <source>
        <dbReference type="SAM" id="SignalP"/>
    </source>
</evidence>
<keyword evidence="11" id="KW-1185">Reference proteome</keyword>
<accession>A0AAN6YHS1</accession>
<dbReference type="InterPro" id="IPR000028">
    <property type="entry name" value="Chloroperoxidase"/>
</dbReference>
<evidence type="ECO:0000259" key="9">
    <source>
        <dbReference type="PROSITE" id="PS51405"/>
    </source>
</evidence>
<dbReference type="Gene3D" id="1.10.489.10">
    <property type="entry name" value="Chloroperoxidase-like"/>
    <property type="match status" value="1"/>
</dbReference>
<dbReference type="Proteomes" id="UP001301769">
    <property type="component" value="Unassembled WGS sequence"/>
</dbReference>
<dbReference type="PROSITE" id="PS51405">
    <property type="entry name" value="HEME_HALOPEROXIDASE"/>
    <property type="match status" value="1"/>
</dbReference>